<dbReference type="GO" id="GO:0005886">
    <property type="term" value="C:plasma membrane"/>
    <property type="evidence" value="ECO:0007669"/>
    <property type="project" value="InterPro"/>
</dbReference>
<dbReference type="InterPro" id="IPR010664">
    <property type="entry name" value="LipoPS_assembly_LptC-rel"/>
</dbReference>
<dbReference type="Proteomes" id="UP000414136">
    <property type="component" value="Unassembled WGS sequence"/>
</dbReference>
<evidence type="ECO:0000256" key="2">
    <source>
        <dbReference type="ARBA" id="ARBA00022519"/>
    </source>
</evidence>
<reference evidence="8 9" key="1">
    <citation type="submission" date="2019-08" db="EMBL/GenBank/DDBJ databases">
        <authorList>
            <person name="Peeters C."/>
        </authorList>
    </citation>
    <scope>NUCLEOTIDE SEQUENCE [LARGE SCALE GENOMIC DNA]</scope>
    <source>
        <strain evidence="8 9">LMG 31118</strain>
    </source>
</reference>
<dbReference type="GO" id="GO:0015221">
    <property type="term" value="F:lipopolysaccharide transmembrane transporter activity"/>
    <property type="evidence" value="ECO:0007669"/>
    <property type="project" value="InterPro"/>
</dbReference>
<proteinExistence type="predicted"/>
<feature type="transmembrane region" description="Helical" evidence="7">
    <location>
        <begin position="6"/>
        <end position="28"/>
    </location>
</feature>
<dbReference type="Pfam" id="PF06835">
    <property type="entry name" value="LptC"/>
    <property type="match status" value="1"/>
</dbReference>
<name>A0A5E4ZTP9_9BURK</name>
<organism evidence="8 9">
    <name type="scientific">Pandoraea captiosa</name>
    <dbReference type="NCBI Taxonomy" id="2508302"/>
    <lineage>
        <taxon>Bacteria</taxon>
        <taxon>Pseudomonadati</taxon>
        <taxon>Pseudomonadota</taxon>
        <taxon>Betaproteobacteria</taxon>
        <taxon>Burkholderiales</taxon>
        <taxon>Burkholderiaceae</taxon>
        <taxon>Pandoraea</taxon>
    </lineage>
</organism>
<dbReference type="PANTHER" id="PTHR37481">
    <property type="entry name" value="LIPOPOLYSACCHARIDE EXPORT SYSTEM PROTEIN LPTC"/>
    <property type="match status" value="1"/>
</dbReference>
<dbReference type="InterPro" id="IPR052363">
    <property type="entry name" value="LPS_export_LptC"/>
</dbReference>
<evidence type="ECO:0000256" key="3">
    <source>
        <dbReference type="ARBA" id="ARBA00022692"/>
    </source>
</evidence>
<dbReference type="GO" id="GO:0030288">
    <property type="term" value="C:outer membrane-bounded periplasmic space"/>
    <property type="evidence" value="ECO:0007669"/>
    <property type="project" value="TreeGrafter"/>
</dbReference>
<keyword evidence="4 7" id="KW-1133">Transmembrane helix</keyword>
<evidence type="ECO:0000313" key="9">
    <source>
        <dbReference type="Proteomes" id="UP000414136"/>
    </source>
</evidence>
<keyword evidence="1" id="KW-1003">Cell membrane</keyword>
<sequence>MAIQRVSPSSLIAIAVLAGLAAGTYWLVQRTLPSDADRAPYVKQHIPDYYADDMVISMLSPNGTTQYRVNSVHMTHFEDDQTTAMTMPAVRAFTPDQPEVTATSKRGTLNADMSVVDLYDDAVVVRQPGPRDPEMRALSEHFQVLVNEDIVRTEKPVQLFRGASVMYGDGMIFNNISRAVQLLGNVHGTIQPAELGGQRPPSAGQSAAPKAPAAPTAPNTTNSPSAPGAPSPTKQGSKTP</sequence>
<evidence type="ECO:0000313" key="8">
    <source>
        <dbReference type="EMBL" id="VVE64751.1"/>
    </source>
</evidence>
<dbReference type="RefSeq" id="WP_150624838.1">
    <property type="nucleotide sequence ID" value="NZ_CABPSQ010000002.1"/>
</dbReference>
<protein>
    <submittedName>
        <fullName evidence="8">LPS export ABC transporter periplasmic protein LptC</fullName>
    </submittedName>
</protein>
<evidence type="ECO:0000256" key="5">
    <source>
        <dbReference type="ARBA" id="ARBA00023136"/>
    </source>
</evidence>
<gene>
    <name evidence="8" type="ORF">PCA31118_01768</name>
</gene>
<keyword evidence="9" id="KW-1185">Reference proteome</keyword>
<evidence type="ECO:0000256" key="4">
    <source>
        <dbReference type="ARBA" id="ARBA00022989"/>
    </source>
</evidence>
<dbReference type="EMBL" id="CABPSQ010000002">
    <property type="protein sequence ID" value="VVE64751.1"/>
    <property type="molecule type" value="Genomic_DNA"/>
</dbReference>
<keyword evidence="5 7" id="KW-0472">Membrane</keyword>
<dbReference type="PANTHER" id="PTHR37481:SF1">
    <property type="entry name" value="LIPOPOLYSACCHARIDE EXPORT SYSTEM PROTEIN LPTC"/>
    <property type="match status" value="1"/>
</dbReference>
<keyword evidence="2" id="KW-0997">Cell inner membrane</keyword>
<evidence type="ECO:0000256" key="7">
    <source>
        <dbReference type="SAM" id="Phobius"/>
    </source>
</evidence>
<evidence type="ECO:0000256" key="1">
    <source>
        <dbReference type="ARBA" id="ARBA00022475"/>
    </source>
</evidence>
<keyword evidence="3 7" id="KW-0812">Transmembrane</keyword>
<dbReference type="OrthoDB" id="8589410at2"/>
<dbReference type="AlphaFoldDB" id="A0A5E4ZTP9"/>
<feature type="region of interest" description="Disordered" evidence="6">
    <location>
        <begin position="191"/>
        <end position="240"/>
    </location>
</feature>
<evidence type="ECO:0000256" key="6">
    <source>
        <dbReference type="SAM" id="MobiDB-lite"/>
    </source>
</evidence>
<dbReference type="InterPro" id="IPR026265">
    <property type="entry name" value="LptC"/>
</dbReference>
<dbReference type="NCBIfam" id="TIGR04409">
    <property type="entry name" value="LptC_YrbK"/>
    <property type="match status" value="1"/>
</dbReference>
<accession>A0A5E4ZTP9</accession>
<feature type="compositionally biased region" description="Low complexity" evidence="6">
    <location>
        <begin position="200"/>
        <end position="226"/>
    </location>
</feature>
<dbReference type="GO" id="GO:0017089">
    <property type="term" value="F:glycolipid transfer activity"/>
    <property type="evidence" value="ECO:0007669"/>
    <property type="project" value="TreeGrafter"/>
</dbReference>
<dbReference type="Gene3D" id="2.60.450.10">
    <property type="entry name" value="Lipopolysaccharide (LPS) transport protein A like domain"/>
    <property type="match status" value="1"/>
</dbReference>